<evidence type="ECO:0000313" key="3">
    <source>
        <dbReference type="Proteomes" id="UP000198384"/>
    </source>
</evidence>
<accession>A0A238VW66</accession>
<evidence type="ECO:0000256" key="1">
    <source>
        <dbReference type="SAM" id="SignalP"/>
    </source>
</evidence>
<sequence>MRKFKLLAFAFVIGTASLFAMNSTTLVGPENQMRNELVKLLQTPDFTITSEMNVVIKFTFNSEGEIVVLCAGCKDREIIDYIRENLNHKKFKNPGERDKIYTVPLKIKAA</sequence>
<feature type="chain" id="PRO_5012330871" description="TonB C-terminal domain-containing protein" evidence="1">
    <location>
        <begin position="21"/>
        <end position="110"/>
    </location>
</feature>
<protein>
    <recommendedName>
        <fullName evidence="4">TonB C-terminal domain-containing protein</fullName>
    </recommendedName>
</protein>
<dbReference type="AlphaFoldDB" id="A0A238VW66"/>
<proteinExistence type="predicted"/>
<evidence type="ECO:0000313" key="2">
    <source>
        <dbReference type="EMBL" id="SNR38526.1"/>
    </source>
</evidence>
<keyword evidence="3" id="KW-1185">Reference proteome</keyword>
<reference evidence="2 3" key="1">
    <citation type="submission" date="2017-06" db="EMBL/GenBank/DDBJ databases">
        <authorList>
            <person name="Kim H.J."/>
            <person name="Triplett B.A."/>
        </authorList>
    </citation>
    <scope>NUCLEOTIDE SEQUENCE [LARGE SCALE GENOMIC DNA]</scope>
    <source>
        <strain evidence="2 3">DSM 29150</strain>
    </source>
</reference>
<gene>
    <name evidence="2" type="ORF">SAMN06265371_102170</name>
</gene>
<name>A0A238VW66_9FLAO</name>
<dbReference type="EMBL" id="FZNT01000002">
    <property type="protein sequence ID" value="SNR38526.1"/>
    <property type="molecule type" value="Genomic_DNA"/>
</dbReference>
<dbReference type="OrthoDB" id="1376285at2"/>
<keyword evidence="1" id="KW-0732">Signal</keyword>
<dbReference type="RefSeq" id="WP_089380379.1">
    <property type="nucleotide sequence ID" value="NZ_FZNT01000002.1"/>
</dbReference>
<dbReference type="Proteomes" id="UP000198384">
    <property type="component" value="Unassembled WGS sequence"/>
</dbReference>
<organism evidence="2 3">
    <name type="scientific">Lutibacter agarilyticus</name>
    <dbReference type="NCBI Taxonomy" id="1109740"/>
    <lineage>
        <taxon>Bacteria</taxon>
        <taxon>Pseudomonadati</taxon>
        <taxon>Bacteroidota</taxon>
        <taxon>Flavobacteriia</taxon>
        <taxon>Flavobacteriales</taxon>
        <taxon>Flavobacteriaceae</taxon>
        <taxon>Lutibacter</taxon>
    </lineage>
</organism>
<evidence type="ECO:0008006" key="4">
    <source>
        <dbReference type="Google" id="ProtNLM"/>
    </source>
</evidence>
<feature type="signal peptide" evidence="1">
    <location>
        <begin position="1"/>
        <end position="20"/>
    </location>
</feature>